<organism evidence="5 7">
    <name type="scientific">Fulvivirga sedimenti</name>
    <dbReference type="NCBI Taxonomy" id="2879465"/>
    <lineage>
        <taxon>Bacteria</taxon>
        <taxon>Pseudomonadati</taxon>
        <taxon>Bacteroidota</taxon>
        <taxon>Cytophagia</taxon>
        <taxon>Cytophagales</taxon>
        <taxon>Fulvivirgaceae</taxon>
        <taxon>Fulvivirga</taxon>
    </lineage>
</organism>
<accession>A0A9X1HR71</accession>
<sequence>MFKKVTKISSLVLLFGGIVFSSCAPKYTASFNNSREFYKDEKQVVKTDDQKTIKEENVSEIKPEETMVASTNKSVVAQLAEIPSIKKIVEEHKENVANLKSSELDQKELKKEIRKEEKRAHKEVKKQLVREIKEIKSVKDTDSSQAMNKKVFIGIVIAAAGIVIAILASGGLGAVAIIVGVGLIAWGLIEQGGV</sequence>
<evidence type="ECO:0000256" key="1">
    <source>
        <dbReference type="SAM" id="Coils"/>
    </source>
</evidence>
<feature type="transmembrane region" description="Helical" evidence="2">
    <location>
        <begin position="151"/>
        <end position="184"/>
    </location>
</feature>
<keyword evidence="3" id="KW-0732">Signal</keyword>
<dbReference type="Proteomes" id="UP001139409">
    <property type="component" value="Unassembled WGS sequence"/>
</dbReference>
<dbReference type="EMBL" id="JAIXNE010000003">
    <property type="protein sequence ID" value="MCA6076515.1"/>
    <property type="molecule type" value="Genomic_DNA"/>
</dbReference>
<dbReference type="AlphaFoldDB" id="A0A9X1HR71"/>
<dbReference type="RefSeq" id="WP_225698441.1">
    <property type="nucleotide sequence ID" value="NZ_JAIXNE010000002.1"/>
</dbReference>
<feature type="signal peptide" evidence="3">
    <location>
        <begin position="1"/>
        <end position="24"/>
    </location>
</feature>
<feature type="chain" id="PRO_5041155784" description="Lipoprotein" evidence="3">
    <location>
        <begin position="25"/>
        <end position="194"/>
    </location>
</feature>
<keyword evidence="2" id="KW-0812">Transmembrane</keyword>
<keyword evidence="7" id="KW-1185">Reference proteome</keyword>
<evidence type="ECO:0000313" key="5">
    <source>
        <dbReference type="EMBL" id="MCA6076515.1"/>
    </source>
</evidence>
<dbReference type="EMBL" id="JAIXNE010000004">
    <property type="protein sequence ID" value="MCA6077643.1"/>
    <property type="molecule type" value="Genomic_DNA"/>
</dbReference>
<keyword evidence="1" id="KW-0175">Coiled coil</keyword>
<keyword evidence="2" id="KW-1133">Transmembrane helix</keyword>
<evidence type="ECO:0000256" key="2">
    <source>
        <dbReference type="SAM" id="Phobius"/>
    </source>
</evidence>
<evidence type="ECO:0008006" key="8">
    <source>
        <dbReference type="Google" id="ProtNLM"/>
    </source>
</evidence>
<gene>
    <name evidence="4" type="ORF">LDX50_10685</name>
    <name evidence="5" type="ORF">LDX50_16655</name>
    <name evidence="6" type="ORF">LDX50_22375</name>
</gene>
<name>A0A9X1HR71_9BACT</name>
<evidence type="ECO:0000313" key="4">
    <source>
        <dbReference type="EMBL" id="MCA6075338.1"/>
    </source>
</evidence>
<evidence type="ECO:0000256" key="3">
    <source>
        <dbReference type="SAM" id="SignalP"/>
    </source>
</evidence>
<evidence type="ECO:0000313" key="6">
    <source>
        <dbReference type="EMBL" id="MCA6077643.1"/>
    </source>
</evidence>
<evidence type="ECO:0000313" key="7">
    <source>
        <dbReference type="Proteomes" id="UP001139409"/>
    </source>
</evidence>
<protein>
    <recommendedName>
        <fullName evidence="8">Lipoprotein</fullName>
    </recommendedName>
</protein>
<reference evidence="5" key="1">
    <citation type="submission" date="2021-09" db="EMBL/GenBank/DDBJ databases">
        <title>Fulvivirga sp. isolated from coastal sediment.</title>
        <authorList>
            <person name="Yu H."/>
        </authorList>
    </citation>
    <scope>NUCLEOTIDE SEQUENCE</scope>
    <source>
        <strain evidence="5">1062</strain>
    </source>
</reference>
<dbReference type="EMBL" id="JAIXNE010000002">
    <property type="protein sequence ID" value="MCA6075338.1"/>
    <property type="molecule type" value="Genomic_DNA"/>
</dbReference>
<keyword evidence="2" id="KW-0472">Membrane</keyword>
<comment type="caution">
    <text evidence="5">The sequence shown here is derived from an EMBL/GenBank/DDBJ whole genome shotgun (WGS) entry which is preliminary data.</text>
</comment>
<feature type="coiled-coil region" evidence="1">
    <location>
        <begin position="99"/>
        <end position="134"/>
    </location>
</feature>
<dbReference type="PROSITE" id="PS51257">
    <property type="entry name" value="PROKAR_LIPOPROTEIN"/>
    <property type="match status" value="1"/>
</dbReference>
<proteinExistence type="predicted"/>